<name>A0A1C7MDI3_GRIFR</name>
<dbReference type="GO" id="GO:0140664">
    <property type="term" value="F:ATP-dependent DNA damage sensor activity"/>
    <property type="evidence" value="ECO:0007669"/>
    <property type="project" value="InterPro"/>
</dbReference>
<dbReference type="GO" id="GO:0016887">
    <property type="term" value="F:ATP hydrolysis activity"/>
    <property type="evidence" value="ECO:0007669"/>
    <property type="project" value="InterPro"/>
</dbReference>
<dbReference type="Gene3D" id="3.30.1540.20">
    <property type="entry name" value="MutL, C-terminal domain, dimerisation subdomain"/>
    <property type="match status" value="1"/>
</dbReference>
<keyword evidence="4" id="KW-1185">Reference proteome</keyword>
<evidence type="ECO:0000313" key="4">
    <source>
        <dbReference type="Proteomes" id="UP000092993"/>
    </source>
</evidence>
<dbReference type="PANTHER" id="PTHR10073:SF52">
    <property type="entry name" value="MISMATCH REPAIR ENDONUCLEASE PMS2"/>
    <property type="match status" value="1"/>
</dbReference>
<feature type="region of interest" description="Disordered" evidence="1">
    <location>
        <begin position="1"/>
        <end position="48"/>
    </location>
</feature>
<dbReference type="InterPro" id="IPR038973">
    <property type="entry name" value="MutL/Mlh/Pms-like"/>
</dbReference>
<dbReference type="GO" id="GO:0005524">
    <property type="term" value="F:ATP binding"/>
    <property type="evidence" value="ECO:0007669"/>
    <property type="project" value="InterPro"/>
</dbReference>
<sequence length="336" mass="37307">MDGDEADEGDVEEMDVDHSECEGQRSTELTAPTVTAASEPSTGDRPRAEFVRTKDGEDVSLRLDLSRVSASWRQLRERLSDALAELDENKAIEALSRVIEKADFASMEPVGQFNLGFIIARRRKMPPGEGSLEDGSRVMEMDDLFIVDQHAADEKYNFEVLQQTTKIKSQKLFQSQSLELTAADELIATENLEMLRQNGFEIDVLDDAPSGQRLQLLAQPTSKSTVFDMKDLEELLHLMRDRPTGQMVRCSKVRAMFAMRACRSSVMVGMPLARRQMMSCITWAPWNSHGIVHMADLPCGIFPILLDLGGIDDRRKVGEASTGRGSGADEPAVALI</sequence>
<evidence type="ECO:0000259" key="2">
    <source>
        <dbReference type="SMART" id="SM00853"/>
    </source>
</evidence>
<feature type="compositionally biased region" description="Basic and acidic residues" evidence="1">
    <location>
        <begin position="16"/>
        <end position="25"/>
    </location>
</feature>
<dbReference type="InterPro" id="IPR037198">
    <property type="entry name" value="MutL_C_sf"/>
</dbReference>
<feature type="domain" description="MutL C-terminal dimerisation" evidence="2">
    <location>
        <begin position="109"/>
        <end position="272"/>
    </location>
</feature>
<dbReference type="InterPro" id="IPR042121">
    <property type="entry name" value="MutL_C_regsub"/>
</dbReference>
<dbReference type="SMART" id="SM00853">
    <property type="entry name" value="MutL_C"/>
    <property type="match status" value="1"/>
</dbReference>
<dbReference type="SUPFAM" id="SSF118116">
    <property type="entry name" value="DNA mismatch repair protein MutL"/>
    <property type="match status" value="1"/>
</dbReference>
<dbReference type="Proteomes" id="UP000092993">
    <property type="component" value="Unassembled WGS sequence"/>
</dbReference>
<dbReference type="FunFam" id="3.30.1370.100:FF:000001">
    <property type="entry name" value="Mismatch repair endonuclease pms1, putative"/>
    <property type="match status" value="1"/>
</dbReference>
<proteinExistence type="predicted"/>
<dbReference type="STRING" id="5627.A0A1C7MDI3"/>
<protein>
    <submittedName>
        <fullName evidence="3">DNA mismatch repair protein PMS1</fullName>
    </submittedName>
</protein>
<dbReference type="GO" id="GO:0006298">
    <property type="term" value="P:mismatch repair"/>
    <property type="evidence" value="ECO:0007669"/>
    <property type="project" value="InterPro"/>
</dbReference>
<dbReference type="InterPro" id="IPR014790">
    <property type="entry name" value="MutL_C"/>
</dbReference>
<reference evidence="3 4" key="1">
    <citation type="submission" date="2016-03" db="EMBL/GenBank/DDBJ databases">
        <title>Whole genome sequencing of Grifola frondosa 9006-11.</title>
        <authorList>
            <person name="Min B."/>
            <person name="Park H."/>
            <person name="Kim J.-G."/>
            <person name="Cho H."/>
            <person name="Oh Y.-L."/>
            <person name="Kong W.-S."/>
            <person name="Choi I.-G."/>
        </authorList>
    </citation>
    <scope>NUCLEOTIDE SEQUENCE [LARGE SCALE GENOMIC DNA]</scope>
    <source>
        <strain evidence="3 4">9006-11</strain>
    </source>
</reference>
<evidence type="ECO:0000313" key="3">
    <source>
        <dbReference type="EMBL" id="OBZ74667.1"/>
    </source>
</evidence>
<organism evidence="3 4">
    <name type="scientific">Grifola frondosa</name>
    <name type="common">Maitake</name>
    <name type="synonym">Polyporus frondosus</name>
    <dbReference type="NCBI Taxonomy" id="5627"/>
    <lineage>
        <taxon>Eukaryota</taxon>
        <taxon>Fungi</taxon>
        <taxon>Dikarya</taxon>
        <taxon>Basidiomycota</taxon>
        <taxon>Agaricomycotina</taxon>
        <taxon>Agaricomycetes</taxon>
        <taxon>Polyporales</taxon>
        <taxon>Grifolaceae</taxon>
        <taxon>Grifola</taxon>
    </lineage>
</organism>
<dbReference type="Gene3D" id="3.30.1370.100">
    <property type="entry name" value="MutL, C-terminal domain, regulatory subdomain"/>
    <property type="match status" value="1"/>
</dbReference>
<dbReference type="PANTHER" id="PTHR10073">
    <property type="entry name" value="DNA MISMATCH REPAIR PROTEIN MLH, PMS, MUTL"/>
    <property type="match status" value="1"/>
</dbReference>
<feature type="compositionally biased region" description="Acidic residues" evidence="1">
    <location>
        <begin position="1"/>
        <end position="15"/>
    </location>
</feature>
<accession>A0A1C7MDI3</accession>
<dbReference type="GO" id="GO:0032389">
    <property type="term" value="C:MutLalpha complex"/>
    <property type="evidence" value="ECO:0007669"/>
    <property type="project" value="TreeGrafter"/>
</dbReference>
<feature type="compositionally biased region" description="Polar residues" evidence="1">
    <location>
        <begin position="26"/>
        <end position="41"/>
    </location>
</feature>
<dbReference type="Pfam" id="PF08676">
    <property type="entry name" value="MutL_C"/>
    <property type="match status" value="1"/>
</dbReference>
<dbReference type="EMBL" id="LUGG01000005">
    <property type="protein sequence ID" value="OBZ74667.1"/>
    <property type="molecule type" value="Genomic_DNA"/>
</dbReference>
<dbReference type="OrthoDB" id="10263226at2759"/>
<dbReference type="OMA" id="KHANAVN"/>
<dbReference type="InterPro" id="IPR042120">
    <property type="entry name" value="MutL_C_dimsub"/>
</dbReference>
<evidence type="ECO:0000256" key="1">
    <source>
        <dbReference type="SAM" id="MobiDB-lite"/>
    </source>
</evidence>
<gene>
    <name evidence="3" type="primary">PMS1</name>
    <name evidence="3" type="ORF">A0H81_05051</name>
</gene>
<dbReference type="AlphaFoldDB" id="A0A1C7MDI3"/>
<comment type="caution">
    <text evidence="3">The sequence shown here is derived from an EMBL/GenBank/DDBJ whole genome shotgun (WGS) entry which is preliminary data.</text>
</comment>